<dbReference type="GO" id="GO:0032259">
    <property type="term" value="P:methylation"/>
    <property type="evidence" value="ECO:0007669"/>
    <property type="project" value="UniProtKB-KW"/>
</dbReference>
<keyword evidence="5" id="KW-0949">S-adenosyl-L-methionine</keyword>
<dbReference type="SUPFAM" id="SSF53335">
    <property type="entry name" value="S-adenosyl-L-methionine-dependent methyltransferases"/>
    <property type="match status" value="1"/>
</dbReference>
<dbReference type="GO" id="GO:0030735">
    <property type="term" value="F:carnosine N-methyltransferase activity"/>
    <property type="evidence" value="ECO:0007669"/>
    <property type="project" value="UniProtKB-EC"/>
</dbReference>
<evidence type="ECO:0000313" key="7">
    <source>
        <dbReference type="Proteomes" id="UP000664859"/>
    </source>
</evidence>
<sequence>MEVRDSFVHYIDMEMPAHDRAMRHKERLPADLQARLPHFTDIRLEQMQRGIELNQLFLDEVVGTVDEHPLFPIPDQMQDLETWRAKSAIRRAREGARAAPPVLPHNASKTRSTLHQLVRDWSAEGADERAQCYAPILAELKARLPITDENVNQLSVLVPGAGLGRLTLEIAALGYATEGNEFSYQMLFMSNHMLNWRGGPPASICPYVDNPCNHVGVADMAPTWGKTALASSVDAYVDNPRNHVGVTDMSGEILVPDINPAELLDPVRTRLPPGQHPKFSMTAGEWLEIYASQKEQWDCIVTCFFLDTAPVVMEYIAAIHRLLAPGGVWINLGPLQYHWANASGDDERFSASVELSWEEVRHIIGTYGFEINKEEMREATYNCNPRSMLRNVFRTIFFVATKFKLKPA</sequence>
<name>A0A836CJL1_9STRA</name>
<proteinExistence type="inferred from homology"/>
<dbReference type="AlphaFoldDB" id="A0A836CJL1"/>
<dbReference type="InterPro" id="IPR029063">
    <property type="entry name" value="SAM-dependent_MTases_sf"/>
</dbReference>
<organism evidence="6 7">
    <name type="scientific">Tribonema minus</name>
    <dbReference type="NCBI Taxonomy" id="303371"/>
    <lineage>
        <taxon>Eukaryota</taxon>
        <taxon>Sar</taxon>
        <taxon>Stramenopiles</taxon>
        <taxon>Ochrophyta</taxon>
        <taxon>PX clade</taxon>
        <taxon>Xanthophyceae</taxon>
        <taxon>Tribonematales</taxon>
        <taxon>Tribonemataceae</taxon>
        <taxon>Tribonema</taxon>
    </lineage>
</organism>
<accession>A0A836CJL1</accession>
<gene>
    <name evidence="6" type="ORF">JKP88DRAFT_262262</name>
</gene>
<evidence type="ECO:0000256" key="3">
    <source>
        <dbReference type="ARBA" id="ARBA00022603"/>
    </source>
</evidence>
<comment type="caution">
    <text evidence="6">The sequence shown here is derived from an EMBL/GenBank/DDBJ whole genome shotgun (WGS) entry which is preliminary data.</text>
</comment>
<dbReference type="OrthoDB" id="978at2759"/>
<dbReference type="Gene3D" id="3.40.50.150">
    <property type="entry name" value="Vaccinia Virus protein VP39"/>
    <property type="match status" value="1"/>
</dbReference>
<protein>
    <recommendedName>
        <fullName evidence="2">carnosine N-methyltransferase</fullName>
        <ecNumber evidence="2">2.1.1.22</ecNumber>
    </recommendedName>
</protein>
<reference evidence="6" key="1">
    <citation type="submission" date="2021-02" db="EMBL/GenBank/DDBJ databases">
        <title>First Annotated Genome of the Yellow-green Alga Tribonema minus.</title>
        <authorList>
            <person name="Mahan K.M."/>
        </authorList>
    </citation>
    <scope>NUCLEOTIDE SEQUENCE</scope>
    <source>
        <strain evidence="6">UTEX B ZZ1240</strain>
    </source>
</reference>
<keyword evidence="7" id="KW-1185">Reference proteome</keyword>
<comment type="similarity">
    <text evidence="1">Belongs to the carnosine N-methyltransferase family.</text>
</comment>
<evidence type="ECO:0000256" key="5">
    <source>
        <dbReference type="ARBA" id="ARBA00022691"/>
    </source>
</evidence>
<evidence type="ECO:0000256" key="2">
    <source>
        <dbReference type="ARBA" id="ARBA00012003"/>
    </source>
</evidence>
<dbReference type="EC" id="2.1.1.22" evidence="2"/>
<dbReference type="Proteomes" id="UP000664859">
    <property type="component" value="Unassembled WGS sequence"/>
</dbReference>
<dbReference type="InterPro" id="IPR012901">
    <property type="entry name" value="CARME"/>
</dbReference>
<keyword evidence="4" id="KW-0808">Transferase</keyword>
<dbReference type="SMART" id="SM01296">
    <property type="entry name" value="N2227"/>
    <property type="match status" value="1"/>
</dbReference>
<dbReference type="EMBL" id="JAFCMP010000068">
    <property type="protein sequence ID" value="KAG5188547.1"/>
    <property type="molecule type" value="Genomic_DNA"/>
</dbReference>
<dbReference type="PANTHER" id="PTHR12303:SF6">
    <property type="entry name" value="CARNOSINE N-METHYLTRANSFERASE"/>
    <property type="match status" value="1"/>
</dbReference>
<keyword evidence="3" id="KW-0489">Methyltransferase</keyword>
<evidence type="ECO:0000256" key="4">
    <source>
        <dbReference type="ARBA" id="ARBA00022679"/>
    </source>
</evidence>
<dbReference type="Pfam" id="PF07942">
    <property type="entry name" value="CARME"/>
    <property type="match status" value="2"/>
</dbReference>
<dbReference type="PANTHER" id="PTHR12303">
    <property type="entry name" value="CARNOSINE N-METHYLTRANSFERASE"/>
    <property type="match status" value="1"/>
</dbReference>
<evidence type="ECO:0000256" key="1">
    <source>
        <dbReference type="ARBA" id="ARBA00010086"/>
    </source>
</evidence>
<evidence type="ECO:0000313" key="6">
    <source>
        <dbReference type="EMBL" id="KAG5188547.1"/>
    </source>
</evidence>